<dbReference type="KEGG" id="clu:CLUG_00765"/>
<dbReference type="InterPro" id="IPR045089">
    <property type="entry name" value="PGGT1B-like"/>
</dbReference>
<comment type="subunit">
    <text evidence="2">Heterodimer of an alpha and a beta subunit.</text>
</comment>
<keyword evidence="5 11" id="KW-0808">Transferase</keyword>
<dbReference type="SUPFAM" id="SSF48239">
    <property type="entry name" value="Terpenoid cyclases/Protein prenyltransferases"/>
    <property type="match status" value="1"/>
</dbReference>
<dbReference type="CDD" id="cd02894">
    <property type="entry name" value="GGTase-II"/>
    <property type="match status" value="1"/>
</dbReference>
<proteinExistence type="inferred from homology"/>
<dbReference type="PANTHER" id="PTHR11774">
    <property type="entry name" value="GERANYLGERANYL TRANSFERASE TYPE BETA SUBUNIT"/>
    <property type="match status" value="1"/>
</dbReference>
<dbReference type="GO" id="GO:0046872">
    <property type="term" value="F:metal ion binding"/>
    <property type="evidence" value="ECO:0007669"/>
    <property type="project" value="UniProtKB-KW"/>
</dbReference>
<gene>
    <name evidence="13" type="ORF">CLUG_00765</name>
</gene>
<evidence type="ECO:0000256" key="1">
    <source>
        <dbReference type="ARBA" id="ARBA00010497"/>
    </source>
</evidence>
<dbReference type="FunCoup" id="C4XXU3">
    <property type="interactions" value="302"/>
</dbReference>
<dbReference type="AlphaFoldDB" id="C4XXU3"/>
<dbReference type="InterPro" id="IPR008930">
    <property type="entry name" value="Terpenoid_cyclase/PrenylTrfase"/>
</dbReference>
<dbReference type="EC" id="2.5.1.60" evidence="3 11"/>
<reference evidence="13 14" key="1">
    <citation type="journal article" date="2009" name="Nature">
        <title>Evolution of pathogenicity and sexual reproduction in eight Candida genomes.</title>
        <authorList>
            <person name="Butler G."/>
            <person name="Rasmussen M.D."/>
            <person name="Lin M.F."/>
            <person name="Santos M.A."/>
            <person name="Sakthikumar S."/>
            <person name="Munro C.A."/>
            <person name="Rheinbay E."/>
            <person name="Grabherr M."/>
            <person name="Forche A."/>
            <person name="Reedy J.L."/>
            <person name="Agrafioti I."/>
            <person name="Arnaud M.B."/>
            <person name="Bates S."/>
            <person name="Brown A.J."/>
            <person name="Brunke S."/>
            <person name="Costanzo M.C."/>
            <person name="Fitzpatrick D.A."/>
            <person name="de Groot P.W."/>
            <person name="Harris D."/>
            <person name="Hoyer L.L."/>
            <person name="Hube B."/>
            <person name="Klis F.M."/>
            <person name="Kodira C."/>
            <person name="Lennard N."/>
            <person name="Logue M.E."/>
            <person name="Martin R."/>
            <person name="Neiman A.M."/>
            <person name="Nikolaou E."/>
            <person name="Quail M.A."/>
            <person name="Quinn J."/>
            <person name="Santos M.C."/>
            <person name="Schmitzberger F.F."/>
            <person name="Sherlock G."/>
            <person name="Shah P."/>
            <person name="Silverstein K.A."/>
            <person name="Skrzypek M.S."/>
            <person name="Soll D."/>
            <person name="Staggs R."/>
            <person name="Stansfield I."/>
            <person name="Stumpf M.P."/>
            <person name="Sudbery P.E."/>
            <person name="Srikantha T."/>
            <person name="Zeng Q."/>
            <person name="Berman J."/>
            <person name="Berriman M."/>
            <person name="Heitman J."/>
            <person name="Gow N.A."/>
            <person name="Lorenz M.C."/>
            <person name="Birren B.W."/>
            <person name="Kellis M."/>
            <person name="Cuomo C.A."/>
        </authorList>
    </citation>
    <scope>NUCLEOTIDE SEQUENCE [LARGE SCALE GENOMIC DNA]</scope>
    <source>
        <strain evidence="13 14">ATCC 42720</strain>
    </source>
</reference>
<dbReference type="Gene3D" id="1.50.10.20">
    <property type="match status" value="1"/>
</dbReference>
<dbReference type="OrthoDB" id="5428259at2759"/>
<name>C4XXU3_CLAL4</name>
<dbReference type="EMBL" id="CH408076">
    <property type="protein sequence ID" value="EEQ36642.1"/>
    <property type="molecule type" value="Genomic_DNA"/>
</dbReference>
<dbReference type="GO" id="GO:0072657">
    <property type="term" value="P:protein localization to membrane"/>
    <property type="evidence" value="ECO:0007669"/>
    <property type="project" value="UniProtKB-ARBA"/>
</dbReference>
<evidence type="ECO:0000256" key="9">
    <source>
        <dbReference type="ARBA" id="ARBA00047658"/>
    </source>
</evidence>
<protein>
    <recommendedName>
        <fullName evidence="10 11">Geranylgeranyl transferase type-2 subunit beta</fullName>
        <ecNumber evidence="3 11">2.5.1.60</ecNumber>
    </recommendedName>
</protein>
<dbReference type="GeneID" id="8500365"/>
<dbReference type="GO" id="GO:0004663">
    <property type="term" value="F:Rab geranylgeranyltransferase activity"/>
    <property type="evidence" value="ECO:0007669"/>
    <property type="project" value="UniProtKB-UniRule"/>
</dbReference>
<dbReference type="STRING" id="306902.C4XXU3"/>
<comment type="catalytic activity">
    <reaction evidence="9 11">
        <text>geranylgeranyl diphosphate + L-cysteinyl-[protein] = S-geranylgeranyl-L-cysteinyl-[protein] + diphosphate</text>
        <dbReference type="Rhea" id="RHEA:21240"/>
        <dbReference type="Rhea" id="RHEA-COMP:10131"/>
        <dbReference type="Rhea" id="RHEA-COMP:11537"/>
        <dbReference type="ChEBI" id="CHEBI:29950"/>
        <dbReference type="ChEBI" id="CHEBI:33019"/>
        <dbReference type="ChEBI" id="CHEBI:57533"/>
        <dbReference type="ChEBI" id="CHEBI:86021"/>
        <dbReference type="EC" id="2.5.1.60"/>
    </reaction>
</comment>
<keyword evidence="6 11" id="KW-0479">Metal-binding</keyword>
<dbReference type="HOGENOM" id="CLU_028946_3_0_1"/>
<evidence type="ECO:0000256" key="10">
    <source>
        <dbReference type="ARBA" id="ARBA00069127"/>
    </source>
</evidence>
<evidence type="ECO:0000256" key="7">
    <source>
        <dbReference type="ARBA" id="ARBA00022737"/>
    </source>
</evidence>
<evidence type="ECO:0000256" key="8">
    <source>
        <dbReference type="ARBA" id="ARBA00022833"/>
    </source>
</evidence>
<dbReference type="PANTHER" id="PTHR11774:SF11">
    <property type="entry name" value="GERANYLGERANYL TRANSFERASE TYPE-2 SUBUNIT BETA"/>
    <property type="match status" value="1"/>
</dbReference>
<dbReference type="InParanoid" id="C4XXU3"/>
<evidence type="ECO:0000256" key="4">
    <source>
        <dbReference type="ARBA" id="ARBA00022602"/>
    </source>
</evidence>
<keyword evidence="7" id="KW-0677">Repeat</keyword>
<keyword evidence="8 11" id="KW-0862">Zinc</keyword>
<evidence type="ECO:0000256" key="6">
    <source>
        <dbReference type="ARBA" id="ARBA00022723"/>
    </source>
</evidence>
<comment type="function">
    <text evidence="11">Catalyzes the transfer of a geranylgeranyl moiety from geranylgeranyl diphosphate to both cysteines of proteins with the C-terminal sequence -XXCC, -XCXC and -CCXX.</text>
</comment>
<sequence>MNAHWILQDTPPTMSKPFNKDLHVKYIQDLDSKIAKQSYEYWLSEHLRINGLYWGLTALATMDRLDALPEDEVISFVLTCFDEEKGGFAAFPGHDAHVITTLSALQILLIYNSMEVLGEEKTKRIGDFVLSLQLPDGSFKGDEFGEIDTRFVFVSLYILTLLGRTEEKVMDSAASFILDCKNFDGGFGMYPGAESHAAQMYTCIGALALCDRLDSVSPRTANWLSERQVLPSGGFNGRPEKLPDVCYSWWVLSCLAMLQKAHWVSFEKLEEFILSCQDLERGGFSDRPDNQTDVFHTCFAIAALALMFPEKYELKPIDPIFCLPKEVAQKIHRFSKQEK</sequence>
<evidence type="ECO:0000313" key="13">
    <source>
        <dbReference type="EMBL" id="EEQ36642.1"/>
    </source>
</evidence>
<dbReference type="InterPro" id="IPR001330">
    <property type="entry name" value="Prenyltrans"/>
</dbReference>
<evidence type="ECO:0000256" key="5">
    <source>
        <dbReference type="ARBA" id="ARBA00022679"/>
    </source>
</evidence>
<evidence type="ECO:0000256" key="2">
    <source>
        <dbReference type="ARBA" id="ARBA00011355"/>
    </source>
</evidence>
<comment type="similarity">
    <text evidence="1 11">Belongs to the protein prenyltransferase subunit beta family.</text>
</comment>
<dbReference type="VEuPathDB" id="FungiDB:CLUG_00765"/>
<dbReference type="Proteomes" id="UP000007703">
    <property type="component" value="Unassembled WGS sequence"/>
</dbReference>
<dbReference type="FunFam" id="1.50.10.20:FF:000012">
    <property type="entry name" value="Geranylgeranyl transferase type-2 subunit beta"/>
    <property type="match status" value="1"/>
</dbReference>
<organism evidence="13 14">
    <name type="scientific">Clavispora lusitaniae (strain ATCC 42720)</name>
    <name type="common">Yeast</name>
    <name type="synonym">Candida lusitaniae</name>
    <dbReference type="NCBI Taxonomy" id="306902"/>
    <lineage>
        <taxon>Eukaryota</taxon>
        <taxon>Fungi</taxon>
        <taxon>Dikarya</taxon>
        <taxon>Ascomycota</taxon>
        <taxon>Saccharomycotina</taxon>
        <taxon>Pichiomycetes</taxon>
        <taxon>Metschnikowiaceae</taxon>
        <taxon>Clavispora</taxon>
    </lineage>
</organism>
<comment type="cofactor">
    <cofactor evidence="11">
        <name>Zn(2+)</name>
        <dbReference type="ChEBI" id="CHEBI:29105"/>
    </cofactor>
    <text evidence="11">Binds 1 zinc ion per subunit.</text>
</comment>
<evidence type="ECO:0000259" key="12">
    <source>
        <dbReference type="Pfam" id="PF00432"/>
    </source>
</evidence>
<evidence type="ECO:0000256" key="11">
    <source>
        <dbReference type="RuleBase" id="RU365076"/>
    </source>
</evidence>
<dbReference type="GO" id="GO:0005968">
    <property type="term" value="C:Rab-protein geranylgeranyltransferase complex"/>
    <property type="evidence" value="ECO:0007669"/>
    <property type="project" value="UniProtKB-UniRule"/>
</dbReference>
<evidence type="ECO:0000313" key="14">
    <source>
        <dbReference type="Proteomes" id="UP000007703"/>
    </source>
</evidence>
<dbReference type="InterPro" id="IPR026873">
    <property type="entry name" value="Ptb1"/>
</dbReference>
<accession>C4XXU3</accession>
<evidence type="ECO:0000256" key="3">
    <source>
        <dbReference type="ARBA" id="ARBA00012656"/>
    </source>
</evidence>
<dbReference type="OMA" id="VKRCQCP"/>
<keyword evidence="4 11" id="KW-0637">Prenyltransferase</keyword>
<dbReference type="Pfam" id="PF00432">
    <property type="entry name" value="Prenyltrans"/>
    <property type="match status" value="1"/>
</dbReference>
<feature type="domain" description="Prenyltransferase alpha-alpha toroid" evidence="12">
    <location>
        <begin position="18"/>
        <end position="323"/>
    </location>
</feature>